<dbReference type="EMBL" id="JWZX01002940">
    <property type="protein sequence ID" value="KOO25702.1"/>
    <property type="molecule type" value="Genomic_DNA"/>
</dbReference>
<sequence length="473" mass="49137">MGDGKGEYIVEPGGAAGDDAAVPAVAASDGKGTGNDAKRGVMWVSLEVVAKRFLLLGSIAFGGPPAHVALMQVQTWRPEVLDDAAFASLFALTQALPGPSSTQLAVALGVLMGGLYGGLVAFACFSLVATTSMAILGCIAHASAEASLGPAMDATLKAIDMGLGAAAVSLVIKAALDLSTKLASEPMTRCLNVFAAAATLLAPGTSWVLPTSLFIAGCVSASKARYKAVWLRVGLLDPTMSEQDDRDPPQAPSAAVRDQPVTNKLAAMCFMAWGALLVLLMLWQALGPPWWIDLLERFYRVGSLVWGGGPVVLPLLLREVVPRFVTDAQFLQGFAFVQAMPGPMFNFAAYLGGAYAGLIGAIIAWVGLFLPGLLLIYAALPFWAAATTNPGAQAFLKGVNAAASGLVVAAALLMLDVVRTPPQRTIALVCFTIHHWPGKDYFGPKYNAPATVAIGAVLGLPLCLPYVLAHPNP</sequence>
<evidence type="ECO:0000313" key="8">
    <source>
        <dbReference type="EMBL" id="KOO25702.1"/>
    </source>
</evidence>
<organism evidence="8 9">
    <name type="scientific">Chrysochromulina tobinii</name>
    <dbReference type="NCBI Taxonomy" id="1460289"/>
    <lineage>
        <taxon>Eukaryota</taxon>
        <taxon>Haptista</taxon>
        <taxon>Haptophyta</taxon>
        <taxon>Prymnesiophyceae</taxon>
        <taxon>Prymnesiales</taxon>
        <taxon>Chrysochromulinaceae</taxon>
        <taxon>Chrysochromulina</taxon>
    </lineage>
</organism>
<feature type="transmembrane region" description="Helical" evidence="7">
    <location>
        <begin position="329"/>
        <end position="352"/>
    </location>
</feature>
<keyword evidence="5 7" id="KW-1133">Transmembrane helix</keyword>
<protein>
    <submittedName>
        <fullName evidence="8">Chromate ion transporter</fullName>
    </submittedName>
</protein>
<dbReference type="PANTHER" id="PTHR33567:SF3">
    <property type="entry name" value="CHROMATE ION TRANSPORTER (EUROFUNG)"/>
    <property type="match status" value="1"/>
</dbReference>
<evidence type="ECO:0000256" key="7">
    <source>
        <dbReference type="SAM" id="Phobius"/>
    </source>
</evidence>
<feature type="transmembrane region" description="Helical" evidence="7">
    <location>
        <begin position="446"/>
        <end position="469"/>
    </location>
</feature>
<reference evidence="9" key="1">
    <citation type="journal article" date="2015" name="PLoS Genet.">
        <title>Genome Sequence and Transcriptome Analyses of Chrysochromulina tobin: Metabolic Tools for Enhanced Algal Fitness in the Prominent Order Prymnesiales (Haptophyceae).</title>
        <authorList>
            <person name="Hovde B.T."/>
            <person name="Deodato C.R."/>
            <person name="Hunsperger H.M."/>
            <person name="Ryken S.A."/>
            <person name="Yost W."/>
            <person name="Jha R.K."/>
            <person name="Patterson J."/>
            <person name="Monnat R.J. Jr."/>
            <person name="Barlow S.B."/>
            <person name="Starkenburg S.R."/>
            <person name="Cattolico R.A."/>
        </authorList>
    </citation>
    <scope>NUCLEOTIDE SEQUENCE</scope>
    <source>
        <strain evidence="9">CCMP291</strain>
    </source>
</reference>
<dbReference type="InterPro" id="IPR014047">
    <property type="entry name" value="Chr_Tranpt_l_chain"/>
</dbReference>
<dbReference type="InterPro" id="IPR003370">
    <property type="entry name" value="Chromate_transpt"/>
</dbReference>
<evidence type="ECO:0000256" key="1">
    <source>
        <dbReference type="ARBA" id="ARBA00004651"/>
    </source>
</evidence>
<proteinExistence type="inferred from homology"/>
<dbReference type="Proteomes" id="UP000037460">
    <property type="component" value="Unassembled WGS sequence"/>
</dbReference>
<accession>A0A0M0JH83</accession>
<evidence type="ECO:0000256" key="5">
    <source>
        <dbReference type="ARBA" id="ARBA00022989"/>
    </source>
</evidence>
<dbReference type="Pfam" id="PF02417">
    <property type="entry name" value="Chromate_transp"/>
    <property type="match status" value="2"/>
</dbReference>
<comment type="similarity">
    <text evidence="2">Belongs to the chromate ion transporter (CHR) (TC 2.A.51) family.</text>
</comment>
<dbReference type="PIRSF" id="PIRSF004810">
    <property type="entry name" value="ChrA"/>
    <property type="match status" value="1"/>
</dbReference>
<keyword evidence="9" id="KW-1185">Reference proteome</keyword>
<evidence type="ECO:0000256" key="4">
    <source>
        <dbReference type="ARBA" id="ARBA00022692"/>
    </source>
</evidence>
<feature type="transmembrane region" description="Helical" evidence="7">
    <location>
        <begin position="395"/>
        <end position="415"/>
    </location>
</feature>
<keyword evidence="6 7" id="KW-0472">Membrane</keyword>
<evidence type="ECO:0000313" key="9">
    <source>
        <dbReference type="Proteomes" id="UP000037460"/>
    </source>
</evidence>
<dbReference type="AlphaFoldDB" id="A0A0M0JH83"/>
<evidence type="ECO:0000256" key="6">
    <source>
        <dbReference type="ARBA" id="ARBA00023136"/>
    </source>
</evidence>
<dbReference type="GO" id="GO:0015109">
    <property type="term" value="F:chromate transmembrane transporter activity"/>
    <property type="evidence" value="ECO:0007669"/>
    <property type="project" value="InterPro"/>
</dbReference>
<evidence type="ECO:0000256" key="2">
    <source>
        <dbReference type="ARBA" id="ARBA00005262"/>
    </source>
</evidence>
<dbReference type="PANTHER" id="PTHR33567">
    <property type="entry name" value="CHROMATE ION TRANSPORTER (EUROFUNG)"/>
    <property type="match status" value="1"/>
</dbReference>
<keyword evidence="3" id="KW-1003">Cell membrane</keyword>
<comment type="subcellular location">
    <subcellularLocation>
        <location evidence="1">Cell membrane</location>
        <topology evidence="1">Multi-pass membrane protein</topology>
    </subcellularLocation>
</comment>
<evidence type="ECO:0000256" key="3">
    <source>
        <dbReference type="ARBA" id="ARBA00022475"/>
    </source>
</evidence>
<gene>
    <name evidence="8" type="ORF">Ctob_005977</name>
</gene>
<feature type="transmembrane region" description="Helical" evidence="7">
    <location>
        <begin position="358"/>
        <end position="383"/>
    </location>
</feature>
<feature type="transmembrane region" description="Helical" evidence="7">
    <location>
        <begin position="265"/>
        <end position="286"/>
    </location>
</feature>
<dbReference type="GO" id="GO:0005886">
    <property type="term" value="C:plasma membrane"/>
    <property type="evidence" value="ECO:0007669"/>
    <property type="project" value="UniProtKB-SubCell"/>
</dbReference>
<name>A0A0M0JH83_9EUKA</name>
<dbReference type="OrthoDB" id="2160638at2759"/>
<dbReference type="NCBIfam" id="TIGR00937">
    <property type="entry name" value="2A51"/>
    <property type="match status" value="1"/>
</dbReference>
<keyword evidence="4 7" id="KW-0812">Transmembrane</keyword>
<comment type="caution">
    <text evidence="8">The sequence shown here is derived from an EMBL/GenBank/DDBJ whole genome shotgun (WGS) entry which is preliminary data.</text>
</comment>
<feature type="transmembrane region" description="Helical" evidence="7">
    <location>
        <begin position="298"/>
        <end position="317"/>
    </location>
</feature>